<evidence type="ECO:0000256" key="8">
    <source>
        <dbReference type="ARBA" id="ARBA00023242"/>
    </source>
</evidence>
<evidence type="ECO:0000256" key="10">
    <source>
        <dbReference type="ARBA" id="ARBA00049134"/>
    </source>
</evidence>
<dbReference type="EC" id="1.14.11.29" evidence="9"/>
<evidence type="ECO:0000259" key="13">
    <source>
        <dbReference type="PROSITE" id="PS51471"/>
    </source>
</evidence>
<accession>A0ABD0WI73</accession>
<evidence type="ECO:0000313" key="14">
    <source>
        <dbReference type="EMBL" id="KAL0972935.1"/>
    </source>
</evidence>
<evidence type="ECO:0000256" key="3">
    <source>
        <dbReference type="ARBA" id="ARBA00022723"/>
    </source>
</evidence>
<feature type="transmembrane region" description="Helical" evidence="12">
    <location>
        <begin position="626"/>
        <end position="645"/>
    </location>
</feature>
<dbReference type="InterPro" id="IPR044862">
    <property type="entry name" value="Pro_4_hyd_alph_FE2OG_OXY"/>
</dbReference>
<dbReference type="GO" id="GO:0031418">
    <property type="term" value="F:L-ascorbic acid binding"/>
    <property type="evidence" value="ECO:0007669"/>
    <property type="project" value="UniProtKB-KW"/>
</dbReference>
<evidence type="ECO:0000256" key="7">
    <source>
        <dbReference type="ARBA" id="ARBA00023004"/>
    </source>
</evidence>
<dbReference type="GO" id="GO:0005634">
    <property type="term" value="C:nucleus"/>
    <property type="evidence" value="ECO:0007669"/>
    <property type="project" value="UniProtKB-SubCell"/>
</dbReference>
<dbReference type="PANTHER" id="PTHR12907:SF6">
    <property type="entry name" value="PROLYL HYDROXYLASE EGLN2"/>
    <property type="match status" value="1"/>
</dbReference>
<name>A0ABD0WI73_UMBPY</name>
<dbReference type="FunFam" id="2.60.120.620:FF:000005">
    <property type="entry name" value="Egl nine homolog 1"/>
    <property type="match status" value="1"/>
</dbReference>
<evidence type="ECO:0000256" key="6">
    <source>
        <dbReference type="ARBA" id="ARBA00023002"/>
    </source>
</evidence>
<dbReference type="Pfam" id="PF13640">
    <property type="entry name" value="2OG-FeII_Oxy_3"/>
    <property type="match status" value="1"/>
</dbReference>
<evidence type="ECO:0000256" key="12">
    <source>
        <dbReference type="SAM" id="Phobius"/>
    </source>
</evidence>
<dbReference type="Proteomes" id="UP001557470">
    <property type="component" value="Unassembled WGS sequence"/>
</dbReference>
<gene>
    <name evidence="14" type="ORF">UPYG_G00196700</name>
</gene>
<dbReference type="GO" id="GO:0160082">
    <property type="term" value="F:hypoxia-inducible factor-proline dioxygenase activity"/>
    <property type="evidence" value="ECO:0007669"/>
    <property type="project" value="UniProtKB-EC"/>
</dbReference>
<dbReference type="InterPro" id="IPR005123">
    <property type="entry name" value="Oxoglu/Fe-dep_dioxygenase_dom"/>
</dbReference>
<keyword evidence="15" id="KW-1185">Reference proteome</keyword>
<feature type="region of interest" description="Disordered" evidence="11">
    <location>
        <begin position="1"/>
        <end position="28"/>
    </location>
</feature>
<evidence type="ECO:0000256" key="9">
    <source>
        <dbReference type="ARBA" id="ARBA00039004"/>
    </source>
</evidence>
<dbReference type="AlphaFoldDB" id="A0ABD0WI73"/>
<reference evidence="14 15" key="1">
    <citation type="submission" date="2024-06" db="EMBL/GenBank/DDBJ databases">
        <authorList>
            <person name="Pan Q."/>
            <person name="Wen M."/>
            <person name="Jouanno E."/>
            <person name="Zahm M."/>
            <person name="Klopp C."/>
            <person name="Cabau C."/>
            <person name="Louis A."/>
            <person name="Berthelot C."/>
            <person name="Parey E."/>
            <person name="Roest Crollius H."/>
            <person name="Montfort J."/>
            <person name="Robinson-Rechavi M."/>
            <person name="Bouchez O."/>
            <person name="Lampietro C."/>
            <person name="Lopez Roques C."/>
            <person name="Donnadieu C."/>
            <person name="Postlethwait J."/>
            <person name="Bobe J."/>
            <person name="Verreycken H."/>
            <person name="Guiguen Y."/>
        </authorList>
    </citation>
    <scope>NUCLEOTIDE SEQUENCE [LARGE SCALE GENOMIC DNA]</scope>
    <source>
        <strain evidence="14">Up_M1</strain>
        <tissue evidence="14">Testis</tissue>
    </source>
</reference>
<evidence type="ECO:0000256" key="11">
    <source>
        <dbReference type="SAM" id="MobiDB-lite"/>
    </source>
</evidence>
<proteinExistence type="predicted"/>
<evidence type="ECO:0000256" key="2">
    <source>
        <dbReference type="ARBA" id="ARBA00004123"/>
    </source>
</evidence>
<dbReference type="InterPro" id="IPR006620">
    <property type="entry name" value="Pro_4_hyd_alph"/>
</dbReference>
<comment type="subcellular location">
    <subcellularLocation>
        <location evidence="2">Nucleus</location>
    </subcellularLocation>
</comment>
<dbReference type="PANTHER" id="PTHR12907">
    <property type="entry name" value="EGL NINE HOMOLOG-RELATED"/>
    <property type="match status" value="1"/>
</dbReference>
<keyword evidence="12" id="KW-1133">Transmembrane helix</keyword>
<keyword evidence="7" id="KW-0408">Iron</keyword>
<keyword evidence="12" id="KW-0812">Transmembrane</keyword>
<dbReference type="InterPro" id="IPR051559">
    <property type="entry name" value="HIF_prolyl_hydroxylases"/>
</dbReference>
<dbReference type="EMBL" id="JAGEUA010000006">
    <property type="protein sequence ID" value="KAL0972935.1"/>
    <property type="molecule type" value="Genomic_DNA"/>
</dbReference>
<comment type="cofactor">
    <cofactor evidence="1">
        <name>L-ascorbate</name>
        <dbReference type="ChEBI" id="CHEBI:38290"/>
    </cofactor>
</comment>
<sequence length="762" mass="82865">MENLELTDLLNPSSSHRHHSFPSSHSELSEHTLGAVELHPYKTNMGLNGYCTGTAPVGSATAAELLAGLASKTNSANVTLLNEHSKPGLPFSNGGIVAPYATIEGSNSVLLGQTLDGYPPHVNGGMETLNSHAQPLSGRARLAENGDRTPYEKCALLMKRANGDIWLPHHKRRGGENRDMGSGIPNVCGGTAGSGLGSLSMMVDGPVESISSDCKRRRVGESVVHNAEPSRAGTPLAANGNKIINGDHSNHNPCVAPHPSAPTTHNNKLHQNRHNEFKAGLLGLAAVPGQTSPVEDNVIPSLKLQGGAGWSAEHIAQQYIVPCMNSYGIFVKDGFLGPRLGDAVLGEVECLNRSGKFRGGQLVSQRSIPSMNIRGDQIAWVEGHEPGCEAIAKLMTRIDDAVMHSAANGQLGNRIINGRTKAMVACYPGNGTRYVRHVDNPNGDGRCITCIYYLNKNWDPEVHGGMLQIYPEGKSLVANIEPLFDRLLIFWSDRRNPHEVKPAYATRFAITVWYFDAKERAEAKEKYRLGTGQKGVQVPVTQNSSILRSSGTPLWMMQKMQLKHDIKNVNLGGHQARRVHWSAQRWLVEKGPWNKSRMPEPQQYHQLSELDKADALMLRKSHETGFLSWFRNGLLATGIGVIAFVQSDVGREAGYAFFILGGVCMSFGGASYVGSLFTLRKMMLLSLPAVLLNVAVVSSLALFWLCAVSLYIGRLEVEIIHEDDDDGDDDDGGDCPDCQDRRNRGNHSHSDSQNNNDKGQGK</sequence>
<evidence type="ECO:0000256" key="4">
    <source>
        <dbReference type="ARBA" id="ARBA00022896"/>
    </source>
</evidence>
<keyword evidence="6" id="KW-0560">Oxidoreductase</keyword>
<evidence type="ECO:0000256" key="1">
    <source>
        <dbReference type="ARBA" id="ARBA00001961"/>
    </source>
</evidence>
<feature type="compositionally biased region" description="Low complexity" evidence="11">
    <location>
        <begin position="751"/>
        <end position="762"/>
    </location>
</feature>
<dbReference type="GO" id="GO:0046872">
    <property type="term" value="F:metal ion binding"/>
    <property type="evidence" value="ECO:0007669"/>
    <property type="project" value="UniProtKB-KW"/>
</dbReference>
<feature type="transmembrane region" description="Helical" evidence="12">
    <location>
        <begin position="689"/>
        <end position="712"/>
    </location>
</feature>
<keyword evidence="4" id="KW-0847">Vitamin C</keyword>
<dbReference type="Gene3D" id="2.60.120.620">
    <property type="entry name" value="q2cbj1_9rhob like domain"/>
    <property type="match status" value="1"/>
</dbReference>
<keyword evidence="3" id="KW-0479">Metal-binding</keyword>
<feature type="region of interest" description="Disordered" evidence="11">
    <location>
        <begin position="723"/>
        <end position="762"/>
    </location>
</feature>
<keyword evidence="5" id="KW-0223">Dioxygenase</keyword>
<feature type="compositionally biased region" description="Acidic residues" evidence="11">
    <location>
        <begin position="723"/>
        <end position="734"/>
    </location>
</feature>
<keyword evidence="12" id="KW-0472">Membrane</keyword>
<dbReference type="SMART" id="SM00702">
    <property type="entry name" value="P4Hc"/>
    <property type="match status" value="1"/>
</dbReference>
<protein>
    <recommendedName>
        <fullName evidence="9">hypoxia-inducible factor-proline dioxygenase</fullName>
        <ecNumber evidence="9">1.14.11.29</ecNumber>
    </recommendedName>
</protein>
<evidence type="ECO:0000256" key="5">
    <source>
        <dbReference type="ARBA" id="ARBA00022964"/>
    </source>
</evidence>
<evidence type="ECO:0000313" key="15">
    <source>
        <dbReference type="Proteomes" id="UP001557470"/>
    </source>
</evidence>
<comment type="catalytic activity">
    <reaction evidence="10">
        <text>L-prolyl-[hypoxia-inducible factor alpha subunit] + 2-oxoglutarate + O2 = trans-4-hydroxy-L-prolyl-[hypoxia-inducible factor alpha subunit] + succinate + CO2</text>
        <dbReference type="Rhea" id="RHEA:48400"/>
        <dbReference type="Rhea" id="RHEA-COMP:12093"/>
        <dbReference type="Rhea" id="RHEA-COMP:12094"/>
        <dbReference type="ChEBI" id="CHEBI:15379"/>
        <dbReference type="ChEBI" id="CHEBI:16526"/>
        <dbReference type="ChEBI" id="CHEBI:16810"/>
        <dbReference type="ChEBI" id="CHEBI:30031"/>
        <dbReference type="ChEBI" id="CHEBI:50342"/>
        <dbReference type="ChEBI" id="CHEBI:61965"/>
        <dbReference type="EC" id="1.14.11.29"/>
    </reaction>
</comment>
<comment type="caution">
    <text evidence="14">The sequence shown here is derived from an EMBL/GenBank/DDBJ whole genome shotgun (WGS) entry which is preliminary data.</text>
</comment>
<dbReference type="PROSITE" id="PS51471">
    <property type="entry name" value="FE2OG_OXY"/>
    <property type="match status" value="1"/>
</dbReference>
<feature type="domain" description="Fe2OG dioxygenase" evidence="13">
    <location>
        <begin position="418"/>
        <end position="516"/>
    </location>
</feature>
<keyword evidence="8" id="KW-0539">Nucleus</keyword>
<organism evidence="14 15">
    <name type="scientific">Umbra pygmaea</name>
    <name type="common">Eastern mudminnow</name>
    <dbReference type="NCBI Taxonomy" id="75934"/>
    <lineage>
        <taxon>Eukaryota</taxon>
        <taxon>Metazoa</taxon>
        <taxon>Chordata</taxon>
        <taxon>Craniata</taxon>
        <taxon>Vertebrata</taxon>
        <taxon>Euteleostomi</taxon>
        <taxon>Actinopterygii</taxon>
        <taxon>Neopterygii</taxon>
        <taxon>Teleostei</taxon>
        <taxon>Protacanthopterygii</taxon>
        <taxon>Esociformes</taxon>
        <taxon>Umbridae</taxon>
        <taxon>Umbra</taxon>
    </lineage>
</organism>
<feature type="transmembrane region" description="Helical" evidence="12">
    <location>
        <begin position="657"/>
        <end position="677"/>
    </location>
</feature>